<name>A0A482SZW1_9EURY</name>
<proteinExistence type="predicted"/>
<dbReference type="AlphaFoldDB" id="A0A482SZW1"/>
<gene>
    <name evidence="1" type="ORF">ELS19_19990</name>
</gene>
<sequence>MPVGIDWQDFVRYGVVEYPDVHVYSYRTKRQKRQDLYSLEEKGFNIQLDFIWEMLAPYHYRKDKHVRVRWCP</sequence>
<reference evidence="1 2" key="1">
    <citation type="submission" date="2018-12" db="EMBL/GenBank/DDBJ databases">
        <title>Genome analysis provides insights into bioremediation potentialities of Halogeometricum borinquense strain N11.</title>
        <authorList>
            <person name="Najjari A."/>
            <person name="Youssef N."/>
            <person name="Fhoula I."/>
            <person name="Ben Dhia O."/>
            <person name="Mahjoubi M."/>
            <person name="Ouzari H.I."/>
            <person name="Cherif A."/>
        </authorList>
    </citation>
    <scope>NUCLEOTIDE SEQUENCE [LARGE SCALE GENOMIC DNA]</scope>
    <source>
        <strain evidence="1 2">N11</strain>
    </source>
</reference>
<comment type="caution">
    <text evidence="1">The sequence shown here is derived from an EMBL/GenBank/DDBJ whole genome shotgun (WGS) entry which is preliminary data.</text>
</comment>
<evidence type="ECO:0000313" key="2">
    <source>
        <dbReference type="Proteomes" id="UP000294028"/>
    </source>
</evidence>
<accession>A0A482SZW1</accession>
<dbReference type="EMBL" id="RZHH01000012">
    <property type="protein sequence ID" value="RYJ07750.1"/>
    <property type="molecule type" value="Genomic_DNA"/>
</dbReference>
<evidence type="ECO:0000313" key="1">
    <source>
        <dbReference type="EMBL" id="RYJ07750.1"/>
    </source>
</evidence>
<organism evidence="1 2">
    <name type="scientific">Halogeometricum borinquense</name>
    <dbReference type="NCBI Taxonomy" id="60847"/>
    <lineage>
        <taxon>Archaea</taxon>
        <taxon>Methanobacteriati</taxon>
        <taxon>Methanobacteriota</taxon>
        <taxon>Stenosarchaea group</taxon>
        <taxon>Halobacteria</taxon>
        <taxon>Halobacteriales</taxon>
        <taxon>Haloferacaceae</taxon>
        <taxon>Halogeometricum</taxon>
    </lineage>
</organism>
<dbReference type="Proteomes" id="UP000294028">
    <property type="component" value="Unassembled WGS sequence"/>
</dbReference>
<protein>
    <submittedName>
        <fullName evidence="1">Uncharacterized protein</fullName>
    </submittedName>
</protein>